<keyword evidence="1" id="KW-0472">Membrane</keyword>
<evidence type="ECO:0000256" key="1">
    <source>
        <dbReference type="SAM" id="Phobius"/>
    </source>
</evidence>
<feature type="transmembrane region" description="Helical" evidence="1">
    <location>
        <begin position="95"/>
        <end position="114"/>
    </location>
</feature>
<comment type="caution">
    <text evidence="2">The sequence shown here is derived from an EMBL/GenBank/DDBJ whole genome shotgun (WGS) entry which is preliminary data.</text>
</comment>
<accession>A0A1F4VDJ4</accession>
<dbReference type="Proteomes" id="UP000176504">
    <property type="component" value="Unassembled WGS sequence"/>
</dbReference>
<gene>
    <name evidence="2" type="ORF">A3A78_00100</name>
</gene>
<evidence type="ECO:0000313" key="2">
    <source>
        <dbReference type="EMBL" id="OGC55352.1"/>
    </source>
</evidence>
<dbReference type="AlphaFoldDB" id="A0A1F4VDJ4"/>
<keyword evidence="1" id="KW-0812">Transmembrane</keyword>
<protein>
    <submittedName>
        <fullName evidence="2">Uncharacterized protein</fullName>
    </submittedName>
</protein>
<name>A0A1F4VDJ4_UNCKA</name>
<feature type="transmembrane region" description="Helical" evidence="1">
    <location>
        <begin position="34"/>
        <end position="56"/>
    </location>
</feature>
<feature type="transmembrane region" description="Helical" evidence="1">
    <location>
        <begin position="120"/>
        <end position="137"/>
    </location>
</feature>
<sequence length="159" mass="18057">MVNQIVLALVLETAFFLFFYRFGFRIASFIGRRVCPVCFAVGSTWLSLLLLNYSGIFPINHYLIALLLSESVVGVSYLVEEFLIVHPKYNFPDYLLKFGIIIYGTASVLIFAFIRETVGIALFLPVIIFGFYALTPINRFNETVNSQSDLLKSKLKKCC</sequence>
<evidence type="ECO:0000313" key="3">
    <source>
        <dbReference type="Proteomes" id="UP000176504"/>
    </source>
</evidence>
<feature type="transmembrane region" description="Helical" evidence="1">
    <location>
        <begin position="6"/>
        <end position="22"/>
    </location>
</feature>
<dbReference type="EMBL" id="MEVI01000002">
    <property type="protein sequence ID" value="OGC55352.1"/>
    <property type="molecule type" value="Genomic_DNA"/>
</dbReference>
<keyword evidence="1" id="KW-1133">Transmembrane helix</keyword>
<organism evidence="2 3">
    <name type="scientific">candidate division WWE3 bacterium RIFCSPLOWO2_01_FULL_41_18</name>
    <dbReference type="NCBI Taxonomy" id="1802625"/>
    <lineage>
        <taxon>Bacteria</taxon>
        <taxon>Katanobacteria</taxon>
    </lineage>
</organism>
<reference evidence="2 3" key="1">
    <citation type="journal article" date="2016" name="Nat. Commun.">
        <title>Thousands of microbial genomes shed light on interconnected biogeochemical processes in an aquifer system.</title>
        <authorList>
            <person name="Anantharaman K."/>
            <person name="Brown C.T."/>
            <person name="Hug L.A."/>
            <person name="Sharon I."/>
            <person name="Castelle C.J."/>
            <person name="Probst A.J."/>
            <person name="Thomas B.C."/>
            <person name="Singh A."/>
            <person name="Wilkins M.J."/>
            <person name="Karaoz U."/>
            <person name="Brodie E.L."/>
            <person name="Williams K.H."/>
            <person name="Hubbard S.S."/>
            <person name="Banfield J.F."/>
        </authorList>
    </citation>
    <scope>NUCLEOTIDE SEQUENCE [LARGE SCALE GENOMIC DNA]</scope>
</reference>
<feature type="transmembrane region" description="Helical" evidence="1">
    <location>
        <begin position="62"/>
        <end position="83"/>
    </location>
</feature>
<proteinExistence type="predicted"/>